<gene>
    <name evidence="12" type="primary">inx</name>
    <name evidence="13" type="ORF">L9F63_005906</name>
</gene>
<dbReference type="GO" id="GO:0005243">
    <property type="term" value="F:gap junction channel activity"/>
    <property type="evidence" value="ECO:0007669"/>
    <property type="project" value="TreeGrafter"/>
</dbReference>
<comment type="caution">
    <text evidence="13">The sequence shown here is derived from an EMBL/GenBank/DDBJ whole genome shotgun (WGS) entry which is preliminary data.</text>
</comment>
<feature type="transmembrane region" description="Helical" evidence="12">
    <location>
        <begin position="59"/>
        <end position="78"/>
    </location>
</feature>
<name>A0AAD7ZBL1_DIPPU</name>
<evidence type="ECO:0000256" key="5">
    <source>
        <dbReference type="ARBA" id="ARBA00022692"/>
    </source>
</evidence>
<keyword evidence="7" id="KW-0965">Cell junction</keyword>
<evidence type="ECO:0000313" key="13">
    <source>
        <dbReference type="EMBL" id="KAJ9577533.1"/>
    </source>
</evidence>
<keyword evidence="3 12" id="KW-0813">Transport</keyword>
<dbReference type="EMBL" id="JASPKZ010009355">
    <property type="protein sequence ID" value="KAJ9577533.1"/>
    <property type="molecule type" value="Genomic_DNA"/>
</dbReference>
<comment type="similarity">
    <text evidence="12">Belongs to the pannexin family.</text>
</comment>
<evidence type="ECO:0000256" key="8">
    <source>
        <dbReference type="ARBA" id="ARBA00022989"/>
    </source>
</evidence>
<evidence type="ECO:0000256" key="11">
    <source>
        <dbReference type="ARBA" id="ARBA00023303"/>
    </source>
</evidence>
<evidence type="ECO:0000256" key="6">
    <source>
        <dbReference type="ARBA" id="ARBA00022868"/>
    </source>
</evidence>
<evidence type="ECO:0000256" key="7">
    <source>
        <dbReference type="ARBA" id="ARBA00022949"/>
    </source>
</evidence>
<evidence type="ECO:0000256" key="4">
    <source>
        <dbReference type="ARBA" id="ARBA00022475"/>
    </source>
</evidence>
<feature type="transmembrane region" description="Helical" evidence="12">
    <location>
        <begin position="150"/>
        <end position="172"/>
    </location>
</feature>
<proteinExistence type="inferred from homology"/>
<evidence type="ECO:0000256" key="12">
    <source>
        <dbReference type="RuleBase" id="RU010713"/>
    </source>
</evidence>
<dbReference type="InterPro" id="IPR000990">
    <property type="entry name" value="Innexin"/>
</dbReference>
<keyword evidence="11 12" id="KW-0407">Ion channel</keyword>
<keyword evidence="9 12" id="KW-0406">Ion transport</keyword>
<keyword evidence="14" id="KW-1185">Reference proteome</keyword>
<dbReference type="PROSITE" id="PS51013">
    <property type="entry name" value="PANNEXIN"/>
    <property type="match status" value="1"/>
</dbReference>
<dbReference type="GO" id="GO:0034220">
    <property type="term" value="P:monoatomic ion transmembrane transport"/>
    <property type="evidence" value="ECO:0007669"/>
    <property type="project" value="UniProtKB-KW"/>
</dbReference>
<evidence type="ECO:0000256" key="10">
    <source>
        <dbReference type="ARBA" id="ARBA00023136"/>
    </source>
</evidence>
<dbReference type="PRINTS" id="PR01262">
    <property type="entry name" value="INNEXIN"/>
</dbReference>
<evidence type="ECO:0000256" key="2">
    <source>
        <dbReference type="ARBA" id="ARBA00004651"/>
    </source>
</evidence>
<dbReference type="Pfam" id="PF00876">
    <property type="entry name" value="Innexin"/>
    <property type="match status" value="1"/>
</dbReference>
<evidence type="ECO:0000256" key="9">
    <source>
        <dbReference type="ARBA" id="ARBA00023065"/>
    </source>
</evidence>
<protein>
    <recommendedName>
        <fullName evidence="12">Innexin</fullName>
    </recommendedName>
</protein>
<dbReference type="Proteomes" id="UP001233999">
    <property type="component" value="Unassembled WGS sequence"/>
</dbReference>
<comment type="subcellular location">
    <subcellularLocation>
        <location evidence="1">Cell junction</location>
        <location evidence="1">Gap junction</location>
    </subcellularLocation>
    <subcellularLocation>
        <location evidence="2 12">Cell membrane</location>
        <topology evidence="2 12">Multi-pass membrane protein</topology>
    </subcellularLocation>
</comment>
<comment type="caution">
    <text evidence="12">Lacks conserved residue(s) required for the propagation of feature annotation.</text>
</comment>
<evidence type="ECO:0000313" key="14">
    <source>
        <dbReference type="Proteomes" id="UP001233999"/>
    </source>
</evidence>
<keyword evidence="10 12" id="KW-0472">Membrane</keyword>
<evidence type="ECO:0000256" key="3">
    <source>
        <dbReference type="ARBA" id="ARBA00022448"/>
    </source>
</evidence>
<accession>A0AAD7ZBL1</accession>
<feature type="non-terminal residue" evidence="13">
    <location>
        <position position="1"/>
    </location>
</feature>
<keyword evidence="8 12" id="KW-1133">Transmembrane helix</keyword>
<feature type="non-terminal residue" evidence="13">
    <location>
        <position position="243"/>
    </location>
</feature>
<keyword evidence="5 12" id="KW-0812">Transmembrane</keyword>
<reference evidence="13" key="2">
    <citation type="submission" date="2023-05" db="EMBL/GenBank/DDBJ databases">
        <authorList>
            <person name="Fouks B."/>
        </authorList>
    </citation>
    <scope>NUCLEOTIDE SEQUENCE</scope>
    <source>
        <strain evidence="13">Stay&amp;Tobe</strain>
        <tissue evidence="13">Testes</tissue>
    </source>
</reference>
<sequence>ALLFYTPRYLWKMWEGGKIQALQMDLHVSVMSPEDRKKKEEIMLEYLQMKLFHNNFWALRYYFCELLALINVVGQMFLMDRFFDGEFMRYGIEVINFSQTDQEDRVDPMIYIFPRMTKCTFFKYGLSGEVERHDSICILPLNIFNEKVYIFLWFWFIILAILTLLLVGYRMVILSSRKVRRALLKAHYGRLISDDDIDTIVMKSGIGDWFLLYMVGVNVDSRVYKEVFHQLAEYLEDRKSEQY</sequence>
<dbReference type="PANTHER" id="PTHR11893:SF36">
    <property type="entry name" value="INNEXIN-5"/>
    <property type="match status" value="1"/>
</dbReference>
<dbReference type="GO" id="GO:0005886">
    <property type="term" value="C:plasma membrane"/>
    <property type="evidence" value="ECO:0007669"/>
    <property type="project" value="UniProtKB-SubCell"/>
</dbReference>
<reference evidence="13" key="1">
    <citation type="journal article" date="2023" name="IScience">
        <title>Live-bearing cockroach genome reveals convergent evolutionary mechanisms linked to viviparity in insects and beyond.</title>
        <authorList>
            <person name="Fouks B."/>
            <person name="Harrison M.C."/>
            <person name="Mikhailova A.A."/>
            <person name="Marchal E."/>
            <person name="English S."/>
            <person name="Carruthers M."/>
            <person name="Jennings E.C."/>
            <person name="Chiamaka E.L."/>
            <person name="Frigard R.A."/>
            <person name="Pippel M."/>
            <person name="Attardo G.M."/>
            <person name="Benoit J.B."/>
            <person name="Bornberg-Bauer E."/>
            <person name="Tobe S.S."/>
        </authorList>
    </citation>
    <scope>NUCLEOTIDE SEQUENCE</scope>
    <source>
        <strain evidence="13">Stay&amp;Tobe</strain>
    </source>
</reference>
<organism evidence="13 14">
    <name type="scientific">Diploptera punctata</name>
    <name type="common">Pacific beetle cockroach</name>
    <dbReference type="NCBI Taxonomy" id="6984"/>
    <lineage>
        <taxon>Eukaryota</taxon>
        <taxon>Metazoa</taxon>
        <taxon>Ecdysozoa</taxon>
        <taxon>Arthropoda</taxon>
        <taxon>Hexapoda</taxon>
        <taxon>Insecta</taxon>
        <taxon>Pterygota</taxon>
        <taxon>Neoptera</taxon>
        <taxon>Polyneoptera</taxon>
        <taxon>Dictyoptera</taxon>
        <taxon>Blattodea</taxon>
        <taxon>Blaberoidea</taxon>
        <taxon>Blaberidae</taxon>
        <taxon>Diplopterinae</taxon>
        <taxon>Diploptera</taxon>
    </lineage>
</organism>
<keyword evidence="6" id="KW-0303">Gap junction</keyword>
<dbReference type="AlphaFoldDB" id="A0AAD7ZBL1"/>
<keyword evidence="4" id="KW-1003">Cell membrane</keyword>
<evidence type="ECO:0000256" key="1">
    <source>
        <dbReference type="ARBA" id="ARBA00004610"/>
    </source>
</evidence>
<dbReference type="GO" id="GO:0005921">
    <property type="term" value="C:gap junction"/>
    <property type="evidence" value="ECO:0007669"/>
    <property type="project" value="UniProtKB-SubCell"/>
</dbReference>
<dbReference type="PANTHER" id="PTHR11893">
    <property type="entry name" value="INNEXIN"/>
    <property type="match status" value="1"/>
</dbReference>
<comment type="function">
    <text evidence="12">Structural component of the gap junctions.</text>
</comment>